<dbReference type="NCBIfam" id="TIGR02447">
    <property type="entry name" value="yiiD_Cterm"/>
    <property type="match status" value="1"/>
</dbReference>
<evidence type="ECO:0000313" key="2">
    <source>
        <dbReference type="EMBL" id="OPJ58716.1"/>
    </source>
</evidence>
<sequence length="146" mass="16831">MNKQEFEEFLNKKIPITKAMGLKVVEFTPSKVRVSAKLEPNINHKGTAFGGSINTLMTICGWAMVFINIKEIDPEVHIVIKKSNVNYLAPIREDFIAECELSNEESRKDFLETYNRHKKSRLNLKVSIKDDKTIFAEYEGQYVAFK</sequence>
<accession>A0A1V4IFK5</accession>
<dbReference type="InterPro" id="IPR012660">
    <property type="entry name" value="YiiD_C"/>
</dbReference>
<protein>
    <submittedName>
        <fullName evidence="2">Putative thioesterase</fullName>
    </submittedName>
</protein>
<evidence type="ECO:0000259" key="1">
    <source>
        <dbReference type="Pfam" id="PF09500"/>
    </source>
</evidence>
<dbReference type="Pfam" id="PF09500">
    <property type="entry name" value="YiiD_C"/>
    <property type="match status" value="1"/>
</dbReference>
<dbReference type="EMBL" id="MZGT01000061">
    <property type="protein sequence ID" value="OPJ58716.1"/>
    <property type="molecule type" value="Genomic_DNA"/>
</dbReference>
<name>A0A1V4IFK5_9CLOT</name>
<comment type="caution">
    <text evidence="2">The sequence shown here is derived from an EMBL/GenBank/DDBJ whole genome shotgun (WGS) entry which is preliminary data.</text>
</comment>
<keyword evidence="3" id="KW-1185">Reference proteome</keyword>
<gene>
    <name evidence="2" type="ORF">CLCHR_37390</name>
</gene>
<dbReference type="SUPFAM" id="SSF54637">
    <property type="entry name" value="Thioesterase/thiol ester dehydrase-isomerase"/>
    <property type="match status" value="1"/>
</dbReference>
<reference evidence="2 3" key="1">
    <citation type="submission" date="2017-03" db="EMBL/GenBank/DDBJ databases">
        <title>Genome sequence of Clostridium chromiireducens DSM 23318.</title>
        <authorList>
            <person name="Poehlein A."/>
            <person name="Daniel R."/>
        </authorList>
    </citation>
    <scope>NUCLEOTIDE SEQUENCE [LARGE SCALE GENOMIC DNA]</scope>
    <source>
        <strain evidence="2 3">DSM 23318</strain>
    </source>
</reference>
<proteinExistence type="predicted"/>
<evidence type="ECO:0000313" key="3">
    <source>
        <dbReference type="Proteomes" id="UP000191056"/>
    </source>
</evidence>
<dbReference type="OrthoDB" id="572024at2"/>
<dbReference type="STRING" id="225345.CLCHR_37390"/>
<dbReference type="Proteomes" id="UP000191056">
    <property type="component" value="Unassembled WGS sequence"/>
</dbReference>
<organism evidence="2 3">
    <name type="scientific">Clostridium chromiireducens</name>
    <dbReference type="NCBI Taxonomy" id="225345"/>
    <lineage>
        <taxon>Bacteria</taxon>
        <taxon>Bacillati</taxon>
        <taxon>Bacillota</taxon>
        <taxon>Clostridia</taxon>
        <taxon>Eubacteriales</taxon>
        <taxon>Clostridiaceae</taxon>
        <taxon>Clostridium</taxon>
    </lineage>
</organism>
<dbReference type="CDD" id="cd03443">
    <property type="entry name" value="PaaI_thioesterase"/>
    <property type="match status" value="1"/>
</dbReference>
<dbReference type="InterPro" id="IPR029069">
    <property type="entry name" value="HotDog_dom_sf"/>
</dbReference>
<feature type="domain" description="Thioesterase putative" evidence="1">
    <location>
        <begin position="4"/>
        <end position="145"/>
    </location>
</feature>
<dbReference type="RefSeq" id="WP_079441401.1">
    <property type="nucleotide sequence ID" value="NZ_MZGT01000061.1"/>
</dbReference>
<dbReference type="Gene3D" id="3.10.129.10">
    <property type="entry name" value="Hotdog Thioesterase"/>
    <property type="match status" value="1"/>
</dbReference>
<dbReference type="AlphaFoldDB" id="A0A1V4IFK5"/>